<accession>A0A9X9N9H4</accession>
<dbReference type="GeneID" id="80831525"/>
<name>A0A9X9N9H4_9CAUD</name>
<keyword evidence="2" id="KW-1185">Reference proteome</keyword>
<protein>
    <submittedName>
        <fullName evidence="1">Head-tail adaptor protein</fullName>
    </submittedName>
</protein>
<dbReference type="Proteomes" id="UP001164277">
    <property type="component" value="Segment"/>
</dbReference>
<evidence type="ECO:0000313" key="1">
    <source>
        <dbReference type="EMBL" id="UTQ80259.1"/>
    </source>
</evidence>
<evidence type="ECO:0000313" key="2">
    <source>
        <dbReference type="Proteomes" id="UP001164277"/>
    </source>
</evidence>
<dbReference type="EMBL" id="ON778463">
    <property type="protein sequence ID" value="UTQ80259.1"/>
    <property type="molecule type" value="Genomic_DNA"/>
</dbReference>
<dbReference type="RefSeq" id="YP_010844385.1">
    <property type="nucleotide sequence ID" value="NC_079175.1"/>
</dbReference>
<organism evidence="1 2">
    <name type="scientific">Escherichia phage PO103-1</name>
    <dbReference type="NCBI Taxonomy" id="2961702"/>
    <lineage>
        <taxon>Viruses</taxon>
        <taxon>Duplodnaviria</taxon>
        <taxon>Heunggongvirae</taxon>
        <taxon>Uroviricota</taxon>
        <taxon>Caudoviricetes</taxon>
        <taxon>Chaseviridae</taxon>
        <taxon>Cleopatravirinae</taxon>
        <taxon>Carltongylesvirus</taxon>
        <taxon>Carltongylesvirus PO1031</taxon>
    </lineage>
</organism>
<proteinExistence type="predicted"/>
<dbReference type="KEGG" id="vg:80831525"/>
<sequence>MAAHGICWAEGKSWVTVLINQRLAFNRYTTTGRPTLAVYVEGHYDNLNNWVEDSWEPPKKFRCTPIAYGDRDSGVAGQQLKATDVGERQPAFMKIHSRTEMPMKSIITVYGIQYKVIAINDYEDAGFFSVIAARVLEK</sequence>
<reference evidence="1" key="1">
    <citation type="submission" date="2022-06" db="EMBL/GenBank/DDBJ databases">
        <title>Isolation and characterization of Escherichia coli phage and its preliminary application.</title>
        <authorList>
            <person name="Sun X."/>
            <person name="Zhao C."/>
            <person name="Hu X."/>
            <person name="Xu S."/>
            <person name="Li X."/>
            <person name="Hu J."/>
            <person name="Zhang X."/>
        </authorList>
    </citation>
    <scope>NUCLEOTIDE SEQUENCE</scope>
</reference>